<protein>
    <submittedName>
        <fullName evidence="2">Uncharacterized protein</fullName>
    </submittedName>
</protein>
<sequence length="106" mass="12173">MRQCLPLLYLLSNLSPHHHPVNLPNNNCSHPNPSQSLVSHRLRRISRRRRKNRHQTQFQKKCRQTKSSAKPKLRRSSTASYLSATPRTVAPPVPAPMRAPRALARD</sequence>
<feature type="compositionally biased region" description="Basic residues" evidence="1">
    <location>
        <begin position="40"/>
        <end position="75"/>
    </location>
</feature>
<dbReference type="EMBL" id="HBUF01375744">
    <property type="protein sequence ID" value="CAG6728217.1"/>
    <property type="molecule type" value="Transcribed_RNA"/>
</dbReference>
<reference evidence="2" key="1">
    <citation type="submission" date="2021-05" db="EMBL/GenBank/DDBJ databases">
        <authorList>
            <person name="Alioto T."/>
            <person name="Alioto T."/>
            <person name="Gomez Garrido J."/>
        </authorList>
    </citation>
    <scope>NUCLEOTIDE SEQUENCE</scope>
</reference>
<name>A0A8D9DSI0_9HEMI</name>
<evidence type="ECO:0000313" key="2">
    <source>
        <dbReference type="EMBL" id="CAG6728217.1"/>
    </source>
</evidence>
<feature type="compositionally biased region" description="Low complexity" evidence="1">
    <location>
        <begin position="18"/>
        <end position="27"/>
    </location>
</feature>
<dbReference type="AlphaFoldDB" id="A0A8D9DSI0"/>
<feature type="compositionally biased region" description="Polar residues" evidence="1">
    <location>
        <begin position="28"/>
        <end position="38"/>
    </location>
</feature>
<evidence type="ECO:0000256" key="1">
    <source>
        <dbReference type="SAM" id="MobiDB-lite"/>
    </source>
</evidence>
<accession>A0A8D9DSI0</accession>
<feature type="region of interest" description="Disordered" evidence="1">
    <location>
        <begin position="18"/>
        <end position="106"/>
    </location>
</feature>
<proteinExistence type="predicted"/>
<organism evidence="2">
    <name type="scientific">Cacopsylla melanoneura</name>
    <dbReference type="NCBI Taxonomy" id="428564"/>
    <lineage>
        <taxon>Eukaryota</taxon>
        <taxon>Metazoa</taxon>
        <taxon>Ecdysozoa</taxon>
        <taxon>Arthropoda</taxon>
        <taxon>Hexapoda</taxon>
        <taxon>Insecta</taxon>
        <taxon>Pterygota</taxon>
        <taxon>Neoptera</taxon>
        <taxon>Paraneoptera</taxon>
        <taxon>Hemiptera</taxon>
        <taxon>Sternorrhyncha</taxon>
        <taxon>Psylloidea</taxon>
        <taxon>Psyllidae</taxon>
        <taxon>Psyllinae</taxon>
        <taxon>Cacopsylla</taxon>
    </lineage>
</organism>